<feature type="chain" id="PRO_5012499015" description="Solute-binding protein family 5 domain-containing protein" evidence="4">
    <location>
        <begin position="33"/>
        <end position="544"/>
    </location>
</feature>
<evidence type="ECO:0000256" key="4">
    <source>
        <dbReference type="SAM" id="SignalP"/>
    </source>
</evidence>
<dbReference type="CDD" id="cd08502">
    <property type="entry name" value="PBP2_NikA_DppA_OppA_like_16"/>
    <property type="match status" value="1"/>
</dbReference>
<dbReference type="Proteomes" id="UP000185494">
    <property type="component" value="Chromosome 1"/>
</dbReference>
<reference evidence="6 7" key="1">
    <citation type="submission" date="2016-05" db="EMBL/GenBank/DDBJ databases">
        <title>Complete Genome and Methylome Analysis of Psychrotrophic Bacterial Isolates from Antarctic Lake Untersee.</title>
        <authorList>
            <person name="Fomenkov A."/>
            <person name="Akimov V.N."/>
            <person name="Vasilyeva L.V."/>
            <person name="Andersen D."/>
            <person name="Vincze T."/>
            <person name="Roberts R.J."/>
        </authorList>
    </citation>
    <scope>NUCLEOTIDE SEQUENCE [LARGE SCALE GENOMIC DNA]</scope>
    <source>
        <strain evidence="6 7">U14-5</strain>
    </source>
</reference>
<dbReference type="InterPro" id="IPR000914">
    <property type="entry name" value="SBP_5_dom"/>
</dbReference>
<evidence type="ECO:0000256" key="2">
    <source>
        <dbReference type="ARBA" id="ARBA00005695"/>
    </source>
</evidence>
<dbReference type="GO" id="GO:0015833">
    <property type="term" value="P:peptide transport"/>
    <property type="evidence" value="ECO:0007669"/>
    <property type="project" value="TreeGrafter"/>
</dbReference>
<dbReference type="GO" id="GO:1904680">
    <property type="term" value="F:peptide transmembrane transporter activity"/>
    <property type="evidence" value="ECO:0007669"/>
    <property type="project" value="TreeGrafter"/>
</dbReference>
<evidence type="ECO:0000313" key="6">
    <source>
        <dbReference type="EMBL" id="APT58157.1"/>
    </source>
</evidence>
<dbReference type="Gene3D" id="3.40.190.10">
    <property type="entry name" value="Periplasmic binding protein-like II"/>
    <property type="match status" value="1"/>
</dbReference>
<name>A0A1L7AH83_9PROT</name>
<dbReference type="STRING" id="257708.RGI145_14615"/>
<evidence type="ECO:0000256" key="1">
    <source>
        <dbReference type="ARBA" id="ARBA00004418"/>
    </source>
</evidence>
<dbReference type="RefSeq" id="WP_075798934.1">
    <property type="nucleotide sequence ID" value="NZ_CP015583.1"/>
</dbReference>
<dbReference type="EMBL" id="CP015583">
    <property type="protein sequence ID" value="APT58157.1"/>
    <property type="molecule type" value="Genomic_DNA"/>
</dbReference>
<feature type="signal peptide" evidence="4">
    <location>
        <begin position="1"/>
        <end position="32"/>
    </location>
</feature>
<evidence type="ECO:0000259" key="5">
    <source>
        <dbReference type="Pfam" id="PF00496"/>
    </source>
</evidence>
<proteinExistence type="inferred from homology"/>
<comment type="similarity">
    <text evidence="2">Belongs to the bacterial solute-binding protein 5 family.</text>
</comment>
<feature type="domain" description="Solute-binding protein family 5" evidence="5">
    <location>
        <begin position="94"/>
        <end position="430"/>
    </location>
</feature>
<comment type="subcellular location">
    <subcellularLocation>
        <location evidence="1">Periplasm</location>
    </subcellularLocation>
</comment>
<evidence type="ECO:0000256" key="3">
    <source>
        <dbReference type="ARBA" id="ARBA00022729"/>
    </source>
</evidence>
<organism evidence="6 7">
    <name type="scientific">Roseomonas gilardii</name>
    <dbReference type="NCBI Taxonomy" id="257708"/>
    <lineage>
        <taxon>Bacteria</taxon>
        <taxon>Pseudomonadati</taxon>
        <taxon>Pseudomonadota</taxon>
        <taxon>Alphaproteobacteria</taxon>
        <taxon>Acetobacterales</taxon>
        <taxon>Roseomonadaceae</taxon>
        <taxon>Roseomonas</taxon>
    </lineage>
</organism>
<gene>
    <name evidence="6" type="ORF">RGI145_14615</name>
</gene>
<dbReference type="Gene3D" id="3.10.105.10">
    <property type="entry name" value="Dipeptide-binding Protein, Domain 3"/>
    <property type="match status" value="1"/>
</dbReference>
<dbReference type="Pfam" id="PF00496">
    <property type="entry name" value="SBP_bac_5"/>
    <property type="match status" value="1"/>
</dbReference>
<dbReference type="AlphaFoldDB" id="A0A1L7AH83"/>
<dbReference type="InterPro" id="IPR039424">
    <property type="entry name" value="SBP_5"/>
</dbReference>
<protein>
    <recommendedName>
        <fullName evidence="5">Solute-binding protein family 5 domain-containing protein</fullName>
    </recommendedName>
</protein>
<dbReference type="SUPFAM" id="SSF53850">
    <property type="entry name" value="Periplasmic binding protein-like II"/>
    <property type="match status" value="1"/>
</dbReference>
<keyword evidence="3 4" id="KW-0732">Signal</keyword>
<dbReference type="PANTHER" id="PTHR30290:SF38">
    <property type="entry name" value="D,D-DIPEPTIDE-BINDING PERIPLASMIC PROTEIN DDPA-RELATED"/>
    <property type="match status" value="1"/>
</dbReference>
<dbReference type="PANTHER" id="PTHR30290">
    <property type="entry name" value="PERIPLASMIC BINDING COMPONENT OF ABC TRANSPORTER"/>
    <property type="match status" value="1"/>
</dbReference>
<accession>A0A1L7AH83</accession>
<dbReference type="eggNOG" id="COG0747">
    <property type="taxonomic scope" value="Bacteria"/>
</dbReference>
<dbReference type="KEGG" id="rgi:RGI145_14615"/>
<sequence length="544" mass="59361">MQRRDLLKAGLAVPALAPAALASAMLARPALAQGGNPGSNPGVAPAATRARTLRFVPQAALTVLDPIFLSATISTTHGFCVFDTLYATDTKLRPHPQMAEGHETSEDGKRWTIRLREGLRFHDGEPVRARDCLASLERWASRDQFGQILRQSVAEWTAPDDRTLSIRLHRPFPALLYALAKPASVVPFIMPERIAKTPGDKPISEIVGSGPWRFLPDEFNSGSRVAYARNERYVPRAEPADGASGGKLVHFDRLEWHIIPDGATAAAALRTGEVDWVEYPLPDLIPSLKQDPKLAFQVYDPMGFLGIMRFNQLHPPFNKVEVRRAVRDLVAQPDFMASVAAPGDWAECHAMLPCTLPGVESHTPVAPDLESARKIIRAAGVEGAKVVIINASDFAAIAPQGRLAAQLMRQLGFDVDLVETDWASVLTRRTSKAKPGEGGWSILPTNAPSGSIANPAVNFAIRGNGEKAWFGWPEDPATEEAIDRWLYAPDAEAQSLALRRVQETSWNSVPFAPTGIFVLQTGFRADLSGVLQGPNPYLWNLRRG</sequence>
<evidence type="ECO:0000313" key="7">
    <source>
        <dbReference type="Proteomes" id="UP000185494"/>
    </source>
</evidence>